<accession>A0A2T0A7S5</accession>
<keyword evidence="1" id="KW-0812">Transmembrane</keyword>
<dbReference type="AlphaFoldDB" id="A0A2T0A7S5"/>
<sequence>MTRAVALLGVLPAIRKGFLTTLMLSGIFDMVASIVLLSYQLALTEGFQRVVPSIIVTSFFCAAFPVWFLYSRPYSIRLPGGADATVGGTRDKNASKFPGQGRVLEGEISDDRFKRDGSEAPVFPNSSNMTDSMYATDSILNASVLNSTGALDWDVQSGFSAGTRPSTMVGVSSGLASEPATPRDASPGIYPGRSFLRFPLPLRRAGRTAIGSTRQQNALHASRTGIASRATLTSAS</sequence>
<dbReference type="OrthoDB" id="2499382at2759"/>
<evidence type="ECO:0000313" key="3">
    <source>
        <dbReference type="Proteomes" id="UP000239560"/>
    </source>
</evidence>
<comment type="caution">
    <text evidence="2">The sequence shown here is derived from an EMBL/GenBank/DDBJ whole genome shotgun (WGS) entry which is preliminary data.</text>
</comment>
<reference evidence="2 3" key="1">
    <citation type="journal article" date="2018" name="Elife">
        <title>Functional genomics of lipid metabolism in the oleaginous yeast Rhodosporidium toruloides.</title>
        <authorList>
            <person name="Coradetti S.T."/>
            <person name="Pinel D."/>
            <person name="Geiselman G."/>
            <person name="Ito M."/>
            <person name="Mondo S."/>
            <person name="Reilly M.C."/>
            <person name="Cheng Y.F."/>
            <person name="Bauer S."/>
            <person name="Grigoriev I."/>
            <person name="Gladden J.M."/>
            <person name="Simmons B.A."/>
            <person name="Brem R."/>
            <person name="Arkin A.P."/>
            <person name="Skerker J.M."/>
        </authorList>
    </citation>
    <scope>NUCLEOTIDE SEQUENCE [LARGE SCALE GENOMIC DNA]</scope>
    <source>
        <strain evidence="2 3">NBRC 0880</strain>
    </source>
</reference>
<gene>
    <name evidence="2" type="ORF">AAT19DRAFT_15622</name>
</gene>
<dbReference type="EMBL" id="LCTV02000007">
    <property type="protein sequence ID" value="PRQ74055.1"/>
    <property type="molecule type" value="Genomic_DNA"/>
</dbReference>
<evidence type="ECO:0000256" key="1">
    <source>
        <dbReference type="SAM" id="Phobius"/>
    </source>
</evidence>
<keyword evidence="1" id="KW-1133">Transmembrane helix</keyword>
<feature type="transmembrane region" description="Helical" evidence="1">
    <location>
        <begin position="50"/>
        <end position="70"/>
    </location>
</feature>
<name>A0A2T0A7S5_RHOTO</name>
<protein>
    <submittedName>
        <fullName evidence="2">Uncharacterized protein</fullName>
    </submittedName>
</protein>
<keyword evidence="1" id="KW-0472">Membrane</keyword>
<evidence type="ECO:0000313" key="2">
    <source>
        <dbReference type="EMBL" id="PRQ74055.1"/>
    </source>
</evidence>
<proteinExistence type="predicted"/>
<feature type="transmembrane region" description="Helical" evidence="1">
    <location>
        <begin position="25"/>
        <end position="43"/>
    </location>
</feature>
<organism evidence="2 3">
    <name type="scientific">Rhodotorula toruloides</name>
    <name type="common">Yeast</name>
    <name type="synonym">Rhodosporidium toruloides</name>
    <dbReference type="NCBI Taxonomy" id="5286"/>
    <lineage>
        <taxon>Eukaryota</taxon>
        <taxon>Fungi</taxon>
        <taxon>Dikarya</taxon>
        <taxon>Basidiomycota</taxon>
        <taxon>Pucciniomycotina</taxon>
        <taxon>Microbotryomycetes</taxon>
        <taxon>Sporidiobolales</taxon>
        <taxon>Sporidiobolaceae</taxon>
        <taxon>Rhodotorula</taxon>
    </lineage>
</organism>
<dbReference type="Proteomes" id="UP000239560">
    <property type="component" value="Unassembled WGS sequence"/>
</dbReference>